<reference evidence="5" key="1">
    <citation type="submission" date="2022-06" db="EMBL/GenBank/DDBJ databases">
        <title>Alkalimarinus sp. nov., isolated from gut of a Alitta virens.</title>
        <authorList>
            <person name="Yang A.I."/>
            <person name="Shin N.-R."/>
        </authorList>
    </citation>
    <scope>NUCLEOTIDE SEQUENCE</scope>
    <source>
        <strain evidence="5">A2M4</strain>
    </source>
</reference>
<dbReference type="InterPro" id="IPR006659">
    <property type="entry name" value="Arsenate_reductase"/>
</dbReference>
<dbReference type="RefSeq" id="WP_265048818.1">
    <property type="nucleotide sequence ID" value="NZ_CP100390.1"/>
</dbReference>
<evidence type="ECO:0000313" key="5">
    <source>
        <dbReference type="EMBL" id="UZE97343.1"/>
    </source>
</evidence>
<dbReference type="CDD" id="cd03034">
    <property type="entry name" value="ArsC_ArsC"/>
    <property type="match status" value="1"/>
</dbReference>
<dbReference type="PROSITE" id="PS51353">
    <property type="entry name" value="ARSC"/>
    <property type="match status" value="1"/>
</dbReference>
<dbReference type="InterPro" id="IPR006660">
    <property type="entry name" value="Arsenate_reductase-like"/>
</dbReference>
<dbReference type="EC" id="1.20.4.1" evidence="4"/>
<sequence length="117" mass="13068">MTTQATIYHNPRCSKSRQTLALLEEKSVTPEVVLYLETPPSADQIRDILTKLAIKPRQLMRTKEALYKENNLADDALTDAQLIDAMVTFPKLIERPIVLANGKAALGRPPEDVLTIL</sequence>
<dbReference type="NCBIfam" id="TIGR00014">
    <property type="entry name" value="arsC"/>
    <property type="match status" value="1"/>
</dbReference>
<dbReference type="Pfam" id="PF03960">
    <property type="entry name" value="ArsC"/>
    <property type="match status" value="1"/>
</dbReference>
<dbReference type="InterPro" id="IPR036249">
    <property type="entry name" value="Thioredoxin-like_sf"/>
</dbReference>
<keyword evidence="6" id="KW-1185">Reference proteome</keyword>
<dbReference type="EMBL" id="CP100390">
    <property type="protein sequence ID" value="UZE97343.1"/>
    <property type="molecule type" value="Genomic_DNA"/>
</dbReference>
<dbReference type="GO" id="GO:0008794">
    <property type="term" value="F:arsenate reductase (glutaredoxin) activity"/>
    <property type="evidence" value="ECO:0007669"/>
    <property type="project" value="UniProtKB-EC"/>
</dbReference>
<organism evidence="5 6">
    <name type="scientific">Alkalimarinus alittae</name>
    <dbReference type="NCBI Taxonomy" id="2961619"/>
    <lineage>
        <taxon>Bacteria</taxon>
        <taxon>Pseudomonadati</taxon>
        <taxon>Pseudomonadota</taxon>
        <taxon>Gammaproteobacteria</taxon>
        <taxon>Alteromonadales</taxon>
        <taxon>Alteromonadaceae</taxon>
        <taxon>Alkalimarinus</taxon>
    </lineage>
</organism>
<evidence type="ECO:0000313" key="6">
    <source>
        <dbReference type="Proteomes" id="UP001163739"/>
    </source>
</evidence>
<dbReference type="Gene3D" id="3.40.30.10">
    <property type="entry name" value="Glutaredoxin"/>
    <property type="match status" value="1"/>
</dbReference>
<dbReference type="PANTHER" id="PTHR30041">
    <property type="entry name" value="ARSENATE REDUCTASE"/>
    <property type="match status" value="1"/>
</dbReference>
<dbReference type="PANTHER" id="PTHR30041:SF4">
    <property type="entry name" value="ARSENATE REDUCTASE"/>
    <property type="match status" value="1"/>
</dbReference>
<evidence type="ECO:0000256" key="2">
    <source>
        <dbReference type="ARBA" id="ARBA00023002"/>
    </source>
</evidence>
<evidence type="ECO:0000256" key="4">
    <source>
        <dbReference type="RuleBase" id="RU362029"/>
    </source>
</evidence>
<dbReference type="Proteomes" id="UP001163739">
    <property type="component" value="Chromosome"/>
</dbReference>
<keyword evidence="2 4" id="KW-0560">Oxidoreductase</keyword>
<gene>
    <name evidence="5" type="primary">arsC</name>
    <name evidence="5" type="ORF">NKI27_06220</name>
</gene>
<dbReference type="SUPFAM" id="SSF52833">
    <property type="entry name" value="Thioredoxin-like"/>
    <property type="match status" value="1"/>
</dbReference>
<evidence type="ECO:0000256" key="3">
    <source>
        <dbReference type="PROSITE-ProRule" id="PRU01282"/>
    </source>
</evidence>
<accession>A0ABY6N5E8</accession>
<protein>
    <recommendedName>
        <fullName evidence="4">Arsenate reductase</fullName>
        <ecNumber evidence="4">1.20.4.1</ecNumber>
    </recommendedName>
</protein>
<comment type="catalytic activity">
    <reaction evidence="4">
        <text>[glutaredoxin]-dithiol + arsenate + glutathione + H(+) = glutathionyl-S-S-[glutaredoxin] + arsenite + H2O</text>
        <dbReference type="Rhea" id="RHEA:22016"/>
        <dbReference type="Rhea" id="RHEA-COMP:10729"/>
        <dbReference type="Rhea" id="RHEA-COMP:17668"/>
        <dbReference type="ChEBI" id="CHEBI:15377"/>
        <dbReference type="ChEBI" id="CHEBI:15378"/>
        <dbReference type="ChEBI" id="CHEBI:29242"/>
        <dbReference type="ChEBI" id="CHEBI:29950"/>
        <dbReference type="ChEBI" id="CHEBI:48597"/>
        <dbReference type="ChEBI" id="CHEBI:57925"/>
        <dbReference type="ChEBI" id="CHEBI:146199"/>
        <dbReference type="EC" id="1.20.4.1"/>
    </reaction>
</comment>
<proteinExistence type="inferred from homology"/>
<comment type="similarity">
    <text evidence="1 3 4">Belongs to the ArsC family.</text>
</comment>
<name>A0ABY6N5E8_9ALTE</name>
<evidence type="ECO:0000256" key="1">
    <source>
        <dbReference type="ARBA" id="ARBA00007198"/>
    </source>
</evidence>